<comment type="caution">
    <text evidence="3">The sequence shown here is derived from an EMBL/GenBank/DDBJ whole genome shotgun (WGS) entry which is preliminary data.</text>
</comment>
<keyword evidence="4" id="KW-1185">Reference proteome</keyword>
<dbReference type="AlphaFoldDB" id="A0A8J7CPU3"/>
<reference evidence="3" key="1">
    <citation type="submission" date="2020-10" db="EMBL/GenBank/DDBJ databases">
        <title>Genome sequence of the unusual species of purple photosynthetic bacteria, Phaeovibrio sulfidiphilus DSM 23193, type strain.</title>
        <authorList>
            <person name="Kyndt J.A."/>
            <person name="Meyer T.E."/>
        </authorList>
    </citation>
    <scope>NUCLEOTIDE SEQUENCE</scope>
    <source>
        <strain evidence="3">DSM 23193</strain>
    </source>
</reference>
<evidence type="ECO:0000313" key="3">
    <source>
        <dbReference type="EMBL" id="MBE1237457.1"/>
    </source>
</evidence>
<dbReference type="SUPFAM" id="SSF141571">
    <property type="entry name" value="Pentapeptide repeat-like"/>
    <property type="match status" value="1"/>
</dbReference>
<proteinExistence type="predicted"/>
<keyword evidence="2" id="KW-1133">Transmembrane helix</keyword>
<keyword evidence="2" id="KW-0472">Membrane</keyword>
<name>A0A8J7CPU3_9PROT</name>
<organism evidence="3 4">
    <name type="scientific">Phaeovibrio sulfidiphilus</name>
    <dbReference type="NCBI Taxonomy" id="1220600"/>
    <lineage>
        <taxon>Bacteria</taxon>
        <taxon>Pseudomonadati</taxon>
        <taxon>Pseudomonadota</taxon>
        <taxon>Alphaproteobacteria</taxon>
        <taxon>Rhodospirillales</taxon>
        <taxon>Rhodospirillaceae</taxon>
        <taxon>Phaeovibrio</taxon>
    </lineage>
</organism>
<sequence length="384" mass="44270">MADIPEKIIGHWCNIEQYRMLQRCSARQDMTEWNEWRRANPNEEVRLQGAKFTGFFMKEANFDSAYCEGAYFYNTVLEDACFNFSNIEYAKFTFCSLFKSGFKWSECDYSVFFSCNLRFINLHNASCSFVEFYVSDCRDSVFRGTRCETAAFKKSMLQGADFSTAWLSHETRMFKCAVDERTNFSNTSLVSVNVEPGIRAFLERNIRRLSWIEWYGDTWQRKLTTSPVRLFWWLSDYGYSTRRVLGVFALLIVTFAGLYTLFPEWLMIGSKPLPTDRVDWLFHFSRLFGGAGFDLEVANFWQMLSFAASTMVTLGFSNINVAVSPEGEPSGWGMAVVSLNLMAGYFMLAILVTRLAILFQTLGPVTKPSRMGAGVDKQRNPDRR</sequence>
<accession>A0A8J7CPU3</accession>
<dbReference type="Pfam" id="PF00805">
    <property type="entry name" value="Pentapeptide"/>
    <property type="match status" value="1"/>
</dbReference>
<dbReference type="EMBL" id="JACZHT010000005">
    <property type="protein sequence ID" value="MBE1237457.1"/>
    <property type="molecule type" value="Genomic_DNA"/>
</dbReference>
<dbReference type="InterPro" id="IPR001646">
    <property type="entry name" value="5peptide_repeat"/>
</dbReference>
<feature type="transmembrane region" description="Helical" evidence="2">
    <location>
        <begin position="244"/>
        <end position="262"/>
    </location>
</feature>
<evidence type="ECO:0000256" key="2">
    <source>
        <dbReference type="SAM" id="Phobius"/>
    </source>
</evidence>
<dbReference type="PANTHER" id="PTHR47485:SF1">
    <property type="entry name" value="THYLAKOID LUMENAL 17.4 KDA PROTEIN, CHLOROPLASTIC"/>
    <property type="match status" value="1"/>
</dbReference>
<dbReference type="Gene3D" id="2.160.20.80">
    <property type="entry name" value="E3 ubiquitin-protein ligase SopA"/>
    <property type="match status" value="1"/>
</dbReference>
<evidence type="ECO:0000313" key="4">
    <source>
        <dbReference type="Proteomes" id="UP000631034"/>
    </source>
</evidence>
<dbReference type="RefSeq" id="WP_192534470.1">
    <property type="nucleotide sequence ID" value="NZ_JACZHT010000005.1"/>
</dbReference>
<keyword evidence="2" id="KW-0812">Transmembrane</keyword>
<protein>
    <submittedName>
        <fullName evidence="3">Pentapeptide repeat-containing protein</fullName>
    </submittedName>
</protein>
<feature type="transmembrane region" description="Helical" evidence="2">
    <location>
        <begin position="335"/>
        <end position="359"/>
    </location>
</feature>
<gene>
    <name evidence="3" type="ORF">IHV25_07325</name>
</gene>
<dbReference type="PANTHER" id="PTHR47485">
    <property type="entry name" value="THYLAKOID LUMENAL 17.4 KDA PROTEIN, CHLOROPLASTIC"/>
    <property type="match status" value="1"/>
</dbReference>
<dbReference type="Proteomes" id="UP000631034">
    <property type="component" value="Unassembled WGS sequence"/>
</dbReference>
<feature type="transmembrane region" description="Helical" evidence="2">
    <location>
        <begin position="300"/>
        <end position="323"/>
    </location>
</feature>
<evidence type="ECO:0000256" key="1">
    <source>
        <dbReference type="ARBA" id="ARBA00022737"/>
    </source>
</evidence>
<keyword evidence="1" id="KW-0677">Repeat</keyword>